<name>A0A6N8EB39_9GAMM</name>
<protein>
    <recommendedName>
        <fullName evidence="4">3-oxoacyl-ACP synthase</fullName>
    </recommendedName>
</protein>
<dbReference type="EMBL" id="WNKT01000009">
    <property type="protein sequence ID" value="MTW20670.1"/>
    <property type="molecule type" value="Genomic_DNA"/>
</dbReference>
<comment type="caution">
    <text evidence="2">The sequence shown here is derived from an EMBL/GenBank/DDBJ whole genome shotgun (WGS) entry which is preliminary data.</text>
</comment>
<gene>
    <name evidence="2" type="ORF">GJ668_06115</name>
</gene>
<organism evidence="2 3">
    <name type="scientific">Allochromatium palmeri</name>
    <dbReference type="NCBI Taxonomy" id="231048"/>
    <lineage>
        <taxon>Bacteria</taxon>
        <taxon>Pseudomonadati</taxon>
        <taxon>Pseudomonadota</taxon>
        <taxon>Gammaproteobacteria</taxon>
        <taxon>Chromatiales</taxon>
        <taxon>Chromatiaceae</taxon>
        <taxon>Allochromatium</taxon>
    </lineage>
</organism>
<proteinExistence type="predicted"/>
<reference evidence="2 3" key="1">
    <citation type="submission" date="2019-11" db="EMBL/GenBank/DDBJ databases">
        <title>Whole-genome sequence of the anaerobic purple sulfur bacterium Allochromatium palmeri DSM 15591.</title>
        <authorList>
            <person name="Kyndt J.A."/>
            <person name="Meyer T.E."/>
        </authorList>
    </citation>
    <scope>NUCLEOTIDE SEQUENCE [LARGE SCALE GENOMIC DNA]</scope>
    <source>
        <strain evidence="2 3">DSM 15591</strain>
    </source>
</reference>
<evidence type="ECO:0000256" key="1">
    <source>
        <dbReference type="SAM" id="MobiDB-lite"/>
    </source>
</evidence>
<accession>A0A6N8EB39</accession>
<evidence type="ECO:0008006" key="4">
    <source>
        <dbReference type="Google" id="ProtNLM"/>
    </source>
</evidence>
<keyword evidence="3" id="KW-1185">Reference proteome</keyword>
<evidence type="ECO:0000313" key="2">
    <source>
        <dbReference type="EMBL" id="MTW20670.1"/>
    </source>
</evidence>
<feature type="region of interest" description="Disordered" evidence="1">
    <location>
        <begin position="1"/>
        <end position="23"/>
    </location>
</feature>
<evidence type="ECO:0000313" key="3">
    <source>
        <dbReference type="Proteomes" id="UP000434044"/>
    </source>
</evidence>
<dbReference type="Pfam" id="PF14384">
    <property type="entry name" value="BrnA_antitoxin"/>
    <property type="match status" value="1"/>
</dbReference>
<dbReference type="OrthoDB" id="9796641at2"/>
<dbReference type="RefSeq" id="WP_155449266.1">
    <property type="nucleotide sequence ID" value="NZ_WNKT01000009.1"/>
</dbReference>
<dbReference type="AlphaFoldDB" id="A0A6N8EB39"/>
<dbReference type="Proteomes" id="UP000434044">
    <property type="component" value="Unassembled WGS sequence"/>
</dbReference>
<sequence>MKKERGHSVTVKSDKGKTDWEKLRAQPDSEVVFTEDAPVTSPEDWANAIAHKGLPVPARKTQIALRVDDDVLTWFKAQGAGYQTRMNAVLRAFRDAHSRSTETQQ</sequence>
<dbReference type="InterPro" id="IPR025528">
    <property type="entry name" value="BrnA_antitoxin"/>
</dbReference>